<gene>
    <name evidence="7" type="primary">flhA</name>
    <name evidence="8" type="ORF">SAMN05661003_10661</name>
</gene>
<dbReference type="InterPro" id="IPR042196">
    <property type="entry name" value="FHIPEP_4"/>
</dbReference>
<evidence type="ECO:0000256" key="3">
    <source>
        <dbReference type="ARBA" id="ARBA00022475"/>
    </source>
</evidence>
<keyword evidence="7" id="KW-1005">Bacterial flagellum biogenesis</keyword>
<keyword evidence="7" id="KW-0813">Transport</keyword>
<comment type="function">
    <text evidence="7">Required for formation of the rod structure of the flagellar apparatus. Together with FliI and FliH, may constitute the export apparatus of flagellin.</text>
</comment>
<dbReference type="Gene3D" id="3.40.50.12790">
    <property type="entry name" value="FHIPEP family, domain 4"/>
    <property type="match status" value="1"/>
</dbReference>
<feature type="transmembrane region" description="Helical" evidence="7">
    <location>
        <begin position="206"/>
        <end position="227"/>
    </location>
</feature>
<keyword evidence="7" id="KW-1006">Bacterial flagellum protein export</keyword>
<organism evidence="8 9">
    <name type="scientific">Desulfuromonas thiophila</name>
    <dbReference type="NCBI Taxonomy" id="57664"/>
    <lineage>
        <taxon>Bacteria</taxon>
        <taxon>Pseudomonadati</taxon>
        <taxon>Thermodesulfobacteriota</taxon>
        <taxon>Desulfuromonadia</taxon>
        <taxon>Desulfuromonadales</taxon>
        <taxon>Desulfuromonadaceae</taxon>
        <taxon>Desulfuromonas</taxon>
    </lineage>
</organism>
<keyword evidence="9" id="KW-1185">Reference proteome</keyword>
<dbReference type="Gene3D" id="3.40.30.60">
    <property type="entry name" value="FHIPEP family, domain 1"/>
    <property type="match status" value="1"/>
</dbReference>
<keyword evidence="8" id="KW-0969">Cilium</keyword>
<dbReference type="InterPro" id="IPR025505">
    <property type="entry name" value="FHIPEP_CS"/>
</dbReference>
<feature type="transmembrane region" description="Helical" evidence="7">
    <location>
        <begin position="40"/>
        <end position="61"/>
    </location>
</feature>
<feature type="transmembrane region" description="Helical" evidence="7">
    <location>
        <begin position="288"/>
        <end position="321"/>
    </location>
</feature>
<dbReference type="PANTHER" id="PTHR30161">
    <property type="entry name" value="FLAGELLAR EXPORT PROTEIN, MEMBRANE FLHA SUBUNIT-RELATED"/>
    <property type="match status" value="1"/>
</dbReference>
<feature type="transmembrane region" description="Helical" evidence="7">
    <location>
        <begin position="13"/>
        <end position="34"/>
    </location>
</feature>
<dbReference type="PROSITE" id="PS00994">
    <property type="entry name" value="FHIPEP"/>
    <property type="match status" value="1"/>
</dbReference>
<sequence length="699" mass="75692">MLEFITENKWFRLLVRSDIVAALGLVMILMLMIIPLPPVLLDICLALNITIALLILIISLYTARSVEFAVFPAVLLATTLFRLSLNVASTRLILLNGEQGPSAAGAVIMSFGQFVVGGNYVVGIVIFVILVIINFMVITKGAGRVAEVAARFTLDAMPGKQMAIDADLNAGLINEQQAKERRAAITQEADFYGAMDGASKFVRGDAIAGIIITLINIGAGFVIGVAQKGMPAMEAAQNYTILTVGDGLVGQIPALIISTAAGILVTRTAGTGDFGSELKSQFSVHPQALWVVSAILLAFALIPGLPFGPFMVLSATLALIAYRLQQTEKIPAELEKAATEAERRGAAPGPSEEDNYDEMLHVDLLELEVGYGLIPLVDAGQDGELLSRIRSIRKQFALDAGFIVPPVHIKDNLQLKPNEYSFLLKGVRIGGAEMLPGHYMAMNPGMATETIKGITTKEPAFGLPAVWISEDKKERAQIAGYTVVDCTTVMATHISELIKRHAHELLGRQEAQNLLDNLKKNYPKLVEDLVPDPLSLGLIMRILQNLLREGVSIRDLRTILETMADYAAVRDPDLLTEHVRSALARQISSQYALDNLLSVLTLDRRLEENIRQALQPTEHGGSYLALDPRQAQALLDALAGQLQQFAGGLTPVLLCPPTIRPHVKKLTERYLPSLVVLSHNEIAPQLKVRSVGTVKVDAS</sequence>
<dbReference type="NCBIfam" id="TIGR01398">
    <property type="entry name" value="FlhA"/>
    <property type="match status" value="1"/>
</dbReference>
<dbReference type="Pfam" id="PF00771">
    <property type="entry name" value="FHIPEP"/>
    <property type="match status" value="1"/>
</dbReference>
<dbReference type="InterPro" id="IPR042193">
    <property type="entry name" value="FHIPEP_3"/>
</dbReference>
<dbReference type="Proteomes" id="UP000243205">
    <property type="component" value="Unassembled WGS sequence"/>
</dbReference>
<dbReference type="InterPro" id="IPR001712">
    <property type="entry name" value="T3SS_FHIPEP"/>
</dbReference>
<dbReference type="PRINTS" id="PR00949">
    <property type="entry name" value="TYPE3IMAPROT"/>
</dbReference>
<dbReference type="STRING" id="57664.SAMN05661003_10661"/>
<dbReference type="PIRSF" id="PIRSF005419">
    <property type="entry name" value="FlhA"/>
    <property type="match status" value="1"/>
</dbReference>
<keyword evidence="8" id="KW-0966">Cell projection</keyword>
<dbReference type="GO" id="GO:0009306">
    <property type="term" value="P:protein secretion"/>
    <property type="evidence" value="ECO:0007669"/>
    <property type="project" value="InterPro"/>
</dbReference>
<dbReference type="Gene3D" id="1.10.8.540">
    <property type="entry name" value="FHIPEP family, domain 3"/>
    <property type="match status" value="1"/>
</dbReference>
<dbReference type="RefSeq" id="WP_092077974.1">
    <property type="nucleotide sequence ID" value="NZ_CALFZY010000006.1"/>
</dbReference>
<dbReference type="InterPro" id="IPR006301">
    <property type="entry name" value="FlhA"/>
</dbReference>
<name>A0A1G7BJP3_9BACT</name>
<evidence type="ECO:0000256" key="1">
    <source>
        <dbReference type="ARBA" id="ARBA00004651"/>
    </source>
</evidence>
<keyword evidence="8" id="KW-0282">Flagellum</keyword>
<evidence type="ECO:0000256" key="2">
    <source>
        <dbReference type="ARBA" id="ARBA00008835"/>
    </source>
</evidence>
<proteinExistence type="inferred from homology"/>
<accession>A0A1G7BJP3</accession>
<dbReference type="OrthoDB" id="9759185at2"/>
<keyword evidence="3 7" id="KW-1003">Cell membrane</keyword>
<dbReference type="GO" id="GO:0005886">
    <property type="term" value="C:plasma membrane"/>
    <property type="evidence" value="ECO:0007669"/>
    <property type="project" value="UniProtKB-SubCell"/>
</dbReference>
<evidence type="ECO:0000313" key="9">
    <source>
        <dbReference type="Proteomes" id="UP000243205"/>
    </source>
</evidence>
<dbReference type="GO" id="GO:0044780">
    <property type="term" value="P:bacterial-type flagellum assembly"/>
    <property type="evidence" value="ECO:0007669"/>
    <property type="project" value="InterPro"/>
</dbReference>
<protein>
    <recommendedName>
        <fullName evidence="7">Flagellar biosynthesis protein FlhA</fullName>
    </recommendedName>
</protein>
<comment type="similarity">
    <text evidence="2 7">Belongs to the FHIPEP (flagella/HR/invasion proteins export pore) family.</text>
</comment>
<keyword evidence="6 7" id="KW-0472">Membrane</keyword>
<feature type="transmembrane region" description="Helical" evidence="7">
    <location>
        <begin position="68"/>
        <end position="94"/>
    </location>
</feature>
<dbReference type="EMBL" id="FNAQ01000006">
    <property type="protein sequence ID" value="SDE26910.1"/>
    <property type="molecule type" value="Genomic_DNA"/>
</dbReference>
<reference evidence="9" key="1">
    <citation type="submission" date="2016-10" db="EMBL/GenBank/DDBJ databases">
        <authorList>
            <person name="Varghese N."/>
            <person name="Submissions S."/>
        </authorList>
    </citation>
    <scope>NUCLEOTIDE SEQUENCE [LARGE SCALE GENOMIC DNA]</scope>
    <source>
        <strain evidence="9">DSM 8987</strain>
    </source>
</reference>
<feature type="transmembrane region" description="Helical" evidence="7">
    <location>
        <begin position="247"/>
        <end position="267"/>
    </location>
</feature>
<keyword evidence="4 7" id="KW-0812">Transmembrane</keyword>
<evidence type="ECO:0000256" key="5">
    <source>
        <dbReference type="ARBA" id="ARBA00022989"/>
    </source>
</evidence>
<dbReference type="AlphaFoldDB" id="A0A1G7BJP3"/>
<comment type="subcellular location">
    <subcellularLocation>
        <location evidence="1 7">Cell membrane</location>
        <topology evidence="1 7">Multi-pass membrane protein</topology>
    </subcellularLocation>
</comment>
<keyword evidence="7" id="KW-0653">Protein transport</keyword>
<evidence type="ECO:0000256" key="7">
    <source>
        <dbReference type="RuleBase" id="RU364093"/>
    </source>
</evidence>
<dbReference type="PANTHER" id="PTHR30161:SF1">
    <property type="entry name" value="FLAGELLAR BIOSYNTHESIS PROTEIN FLHA-RELATED"/>
    <property type="match status" value="1"/>
</dbReference>
<evidence type="ECO:0000256" key="6">
    <source>
        <dbReference type="ARBA" id="ARBA00023136"/>
    </source>
</evidence>
<dbReference type="InterPro" id="IPR042194">
    <property type="entry name" value="FHIPEP_1"/>
</dbReference>
<feature type="transmembrane region" description="Helical" evidence="7">
    <location>
        <begin position="114"/>
        <end position="137"/>
    </location>
</feature>
<evidence type="ECO:0000256" key="4">
    <source>
        <dbReference type="ARBA" id="ARBA00022692"/>
    </source>
</evidence>
<evidence type="ECO:0000313" key="8">
    <source>
        <dbReference type="EMBL" id="SDE26910.1"/>
    </source>
</evidence>
<keyword evidence="5 7" id="KW-1133">Transmembrane helix</keyword>